<protein>
    <submittedName>
        <fullName evidence="1">Histidine phosphatase family protein</fullName>
    </submittedName>
</protein>
<proteinExistence type="predicted"/>
<dbReference type="EMBL" id="JAVAMQ010000001">
    <property type="protein sequence ID" value="MDP5305722.1"/>
    <property type="molecule type" value="Genomic_DNA"/>
</dbReference>
<name>A0ABT9J7E0_9RHOB</name>
<dbReference type="Proteomes" id="UP001224997">
    <property type="component" value="Unassembled WGS sequence"/>
</dbReference>
<organism evidence="1 2">
    <name type="scientific">Paracoccus spongiarum</name>
    <dbReference type="NCBI Taxonomy" id="3064387"/>
    <lineage>
        <taxon>Bacteria</taxon>
        <taxon>Pseudomonadati</taxon>
        <taxon>Pseudomonadota</taxon>
        <taxon>Alphaproteobacteria</taxon>
        <taxon>Rhodobacterales</taxon>
        <taxon>Paracoccaceae</taxon>
        <taxon>Paracoccus</taxon>
    </lineage>
</organism>
<reference evidence="1 2" key="1">
    <citation type="submission" date="2023-08" db="EMBL/GenBank/DDBJ databases">
        <authorList>
            <person name="Park J.-S."/>
        </authorList>
    </citation>
    <scope>NUCLEOTIDE SEQUENCE [LARGE SCALE GENOMIC DNA]</scope>
    <source>
        <strain evidence="1 2">2205BS29-5</strain>
    </source>
</reference>
<dbReference type="InterPro" id="IPR029033">
    <property type="entry name" value="His_PPase_superfam"/>
</dbReference>
<comment type="caution">
    <text evidence="1">The sequence shown here is derived from an EMBL/GenBank/DDBJ whole genome shotgun (WGS) entry which is preliminary data.</text>
</comment>
<dbReference type="InterPro" id="IPR013078">
    <property type="entry name" value="His_Pase_superF_clade-1"/>
</dbReference>
<evidence type="ECO:0000313" key="2">
    <source>
        <dbReference type="Proteomes" id="UP001224997"/>
    </source>
</evidence>
<dbReference type="SUPFAM" id="SSF53254">
    <property type="entry name" value="Phosphoglycerate mutase-like"/>
    <property type="match status" value="1"/>
</dbReference>
<accession>A0ABT9J7E0</accession>
<dbReference type="Gene3D" id="3.40.50.1240">
    <property type="entry name" value="Phosphoglycerate mutase-like"/>
    <property type="match status" value="1"/>
</dbReference>
<dbReference type="RefSeq" id="WP_305961596.1">
    <property type="nucleotide sequence ID" value="NZ_JAVAMQ010000001.1"/>
</dbReference>
<keyword evidence="2" id="KW-1185">Reference proteome</keyword>
<dbReference type="SMART" id="SM00855">
    <property type="entry name" value="PGAM"/>
    <property type="match status" value="1"/>
</dbReference>
<dbReference type="Pfam" id="PF00300">
    <property type="entry name" value="His_Phos_1"/>
    <property type="match status" value="1"/>
</dbReference>
<gene>
    <name evidence="1" type="ORF">Q5Y72_01235</name>
</gene>
<sequence length="179" mass="18980">MKLMILRHAPALTGGRLAGRRDVDADCSDRDAFARMATRLGEIGEVLSSPARRCLQTAVALGLGDPPTRAALWEQDHGAWEGMALDRLPDLGRMSPADLARHRPDGGESFDDMAARVRPEIEALRGDCLIVAHAGTVRAALAMVVGPAALSFAVAPLSLTVLRRAGPDWSVEAVNVTAP</sequence>
<dbReference type="CDD" id="cd07067">
    <property type="entry name" value="HP_PGM_like"/>
    <property type="match status" value="1"/>
</dbReference>
<evidence type="ECO:0000313" key="1">
    <source>
        <dbReference type="EMBL" id="MDP5305722.1"/>
    </source>
</evidence>